<sequence>MRELAETARQWAAQGRTGVLARPLTEQGFGPRRPADALLIDQDGHCHGTLYRGAFDAYLAAEAAALPADHTAAVRTVSVHDDEVKQAGLTCGGQAEVLLQSLHTVPARWWDLLADGSDAALITRLDGARTRAAGTVETPGPEGADEPAEAVKRARELLGRRRAGRDLRATDDGLVLIEACPAVPHLVIVGGGELAELLAAQARLLDWHATVETAAEDAVRLLARQPAAACLVVLSHEPDVDVPVLSAALTTGVPYVGALGSRHTQARRAADLIRAGLDEELLGRVHGPIGLDLGARTPAETALAICAEVLSALDGSEVRVLREGHPR</sequence>
<feature type="domain" description="XdhC Rossmann" evidence="2">
    <location>
        <begin position="186"/>
        <end position="309"/>
    </location>
</feature>
<dbReference type="PANTHER" id="PTHR30388:SF4">
    <property type="entry name" value="MOLYBDENUM COFACTOR INSERTION CHAPERONE PAOD"/>
    <property type="match status" value="1"/>
</dbReference>
<keyword evidence="4" id="KW-1185">Reference proteome</keyword>
<dbReference type="InterPro" id="IPR052698">
    <property type="entry name" value="MoCofactor_Util/Proc"/>
</dbReference>
<dbReference type="InterPro" id="IPR027051">
    <property type="entry name" value="XdhC_Rossmann_dom"/>
</dbReference>
<evidence type="ECO:0000313" key="4">
    <source>
        <dbReference type="Proteomes" id="UP000035366"/>
    </source>
</evidence>
<feature type="domain" description="XdhC- CoxI" evidence="1">
    <location>
        <begin position="11"/>
        <end position="75"/>
    </location>
</feature>
<dbReference type="EMBL" id="CP011497">
    <property type="protein sequence ID" value="AKJ15365.1"/>
    <property type="molecule type" value="Genomic_DNA"/>
</dbReference>
<dbReference type="Gene3D" id="3.40.50.720">
    <property type="entry name" value="NAD(P)-binding Rossmann-like Domain"/>
    <property type="match status" value="1"/>
</dbReference>
<reference evidence="3 4" key="1">
    <citation type="journal article" date="2015" name="ISME J.">
        <title>Draft Genome Sequence of Streptomyces incarnatus NRRL8089, which Produces the Nucleoside Antibiotic Sinefungin.</title>
        <authorList>
            <person name="Oshima K."/>
            <person name="Hattori M."/>
            <person name="Shimizu H."/>
            <person name="Fukuda K."/>
            <person name="Nemoto M."/>
            <person name="Inagaki K."/>
            <person name="Tamura T."/>
        </authorList>
    </citation>
    <scope>NUCLEOTIDE SEQUENCE [LARGE SCALE GENOMIC DNA]</scope>
    <source>
        <strain evidence="3 4">NRRL 8089</strain>
    </source>
</reference>
<protein>
    <submittedName>
        <fullName evidence="3">Xanthine dehydrogenase</fullName>
    </submittedName>
</protein>
<dbReference type="Pfam" id="PF13478">
    <property type="entry name" value="XdhC_C"/>
    <property type="match status" value="1"/>
</dbReference>
<organism evidence="3 4">
    <name type="scientific">Streptomyces incarnatus</name>
    <dbReference type="NCBI Taxonomy" id="665007"/>
    <lineage>
        <taxon>Bacteria</taxon>
        <taxon>Bacillati</taxon>
        <taxon>Actinomycetota</taxon>
        <taxon>Actinomycetes</taxon>
        <taxon>Kitasatosporales</taxon>
        <taxon>Streptomycetaceae</taxon>
        <taxon>Streptomyces</taxon>
    </lineage>
</organism>
<evidence type="ECO:0000313" key="3">
    <source>
        <dbReference type="EMBL" id="AKJ15365.1"/>
    </source>
</evidence>
<dbReference type="Pfam" id="PF02625">
    <property type="entry name" value="XdhC_CoxI"/>
    <property type="match status" value="1"/>
</dbReference>
<dbReference type="PANTHER" id="PTHR30388">
    <property type="entry name" value="ALDEHYDE OXIDOREDUCTASE MOLYBDENUM COFACTOR ASSEMBLY PROTEIN"/>
    <property type="match status" value="1"/>
</dbReference>
<accession>A0ABM5TW46</accession>
<proteinExistence type="predicted"/>
<dbReference type="RefSeq" id="WP_208902814.1">
    <property type="nucleotide sequence ID" value="NZ_CP011497.1"/>
</dbReference>
<name>A0ABM5TW46_9ACTN</name>
<dbReference type="Proteomes" id="UP000035366">
    <property type="component" value="Chromosome"/>
</dbReference>
<evidence type="ECO:0000259" key="2">
    <source>
        <dbReference type="Pfam" id="PF13478"/>
    </source>
</evidence>
<dbReference type="InterPro" id="IPR003777">
    <property type="entry name" value="XdhC_CoxI"/>
</dbReference>
<evidence type="ECO:0000259" key="1">
    <source>
        <dbReference type="Pfam" id="PF02625"/>
    </source>
</evidence>
<gene>
    <name evidence="3" type="ORF">ABB07_36485</name>
</gene>